<evidence type="ECO:0000256" key="4">
    <source>
        <dbReference type="RuleBase" id="RU003718"/>
    </source>
</evidence>
<dbReference type="EMBL" id="CABPRJ010000968">
    <property type="protein sequence ID" value="VVC33403.1"/>
    <property type="molecule type" value="Genomic_DNA"/>
</dbReference>
<dbReference type="AlphaFoldDB" id="A0A5E4MPI4"/>
<dbReference type="EC" id="2.4.1.17" evidence="5"/>
<dbReference type="Pfam" id="PF00201">
    <property type="entry name" value="UDPGT"/>
    <property type="match status" value="1"/>
</dbReference>
<dbReference type="InterPro" id="IPR002213">
    <property type="entry name" value="UDP_glucos_trans"/>
</dbReference>
<dbReference type="InterPro" id="IPR035595">
    <property type="entry name" value="UDP_glycos_trans_CS"/>
</dbReference>
<comment type="catalytic activity">
    <reaction evidence="5">
        <text>glucuronate acceptor + UDP-alpha-D-glucuronate = acceptor beta-D-glucuronoside + UDP + H(+)</text>
        <dbReference type="Rhea" id="RHEA:21032"/>
        <dbReference type="ChEBI" id="CHEBI:15378"/>
        <dbReference type="ChEBI" id="CHEBI:58052"/>
        <dbReference type="ChEBI" id="CHEBI:58223"/>
        <dbReference type="ChEBI" id="CHEBI:132367"/>
        <dbReference type="ChEBI" id="CHEBI:132368"/>
        <dbReference type="EC" id="2.4.1.17"/>
    </reaction>
</comment>
<name>A0A5E4MPI4_9HEMI</name>
<evidence type="ECO:0000313" key="7">
    <source>
        <dbReference type="Proteomes" id="UP000325440"/>
    </source>
</evidence>
<reference evidence="6 7" key="1">
    <citation type="submission" date="2019-08" db="EMBL/GenBank/DDBJ databases">
        <authorList>
            <person name="Alioto T."/>
            <person name="Alioto T."/>
            <person name="Gomez Garrido J."/>
        </authorList>
    </citation>
    <scope>NUCLEOTIDE SEQUENCE [LARGE SCALE GENOMIC DNA]</scope>
</reference>
<evidence type="ECO:0000313" key="6">
    <source>
        <dbReference type="EMBL" id="VVC33403.1"/>
    </source>
</evidence>
<dbReference type="PANTHER" id="PTHR48043:SF114">
    <property type="entry name" value="IP04436P-RELATED"/>
    <property type="match status" value="1"/>
</dbReference>
<dbReference type="CDD" id="cd03784">
    <property type="entry name" value="GT1_Gtf-like"/>
    <property type="match status" value="1"/>
</dbReference>
<proteinExistence type="inferred from homology"/>
<keyword evidence="5" id="KW-1133">Transmembrane helix</keyword>
<keyword evidence="7" id="KW-1185">Reference proteome</keyword>
<feature type="transmembrane region" description="Helical" evidence="5">
    <location>
        <begin position="487"/>
        <end position="511"/>
    </location>
</feature>
<organism evidence="6 7">
    <name type="scientific">Cinara cedri</name>
    <dbReference type="NCBI Taxonomy" id="506608"/>
    <lineage>
        <taxon>Eukaryota</taxon>
        <taxon>Metazoa</taxon>
        <taxon>Ecdysozoa</taxon>
        <taxon>Arthropoda</taxon>
        <taxon>Hexapoda</taxon>
        <taxon>Insecta</taxon>
        <taxon>Pterygota</taxon>
        <taxon>Neoptera</taxon>
        <taxon>Paraneoptera</taxon>
        <taxon>Hemiptera</taxon>
        <taxon>Sternorrhyncha</taxon>
        <taxon>Aphidomorpha</taxon>
        <taxon>Aphidoidea</taxon>
        <taxon>Aphididae</taxon>
        <taxon>Lachninae</taxon>
        <taxon>Cinara</taxon>
    </lineage>
</organism>
<protein>
    <recommendedName>
        <fullName evidence="5">UDP-glucuronosyltransferase</fullName>
        <ecNumber evidence="5">2.4.1.17</ecNumber>
    </recommendedName>
</protein>
<dbReference type="InterPro" id="IPR050271">
    <property type="entry name" value="UDP-glycosyltransferase"/>
</dbReference>
<dbReference type="GO" id="GO:0016020">
    <property type="term" value="C:membrane"/>
    <property type="evidence" value="ECO:0007669"/>
    <property type="project" value="UniProtKB-SubCell"/>
</dbReference>
<comment type="similarity">
    <text evidence="1 4">Belongs to the UDP-glycosyltransferase family.</text>
</comment>
<evidence type="ECO:0000256" key="5">
    <source>
        <dbReference type="RuleBase" id="RU362059"/>
    </source>
</evidence>
<dbReference type="GO" id="GO:0015020">
    <property type="term" value="F:glucuronosyltransferase activity"/>
    <property type="evidence" value="ECO:0007669"/>
    <property type="project" value="UniProtKB-EC"/>
</dbReference>
<feature type="transmembrane region" description="Helical" evidence="5">
    <location>
        <begin position="12"/>
        <end position="32"/>
    </location>
</feature>
<dbReference type="PROSITE" id="PS00375">
    <property type="entry name" value="UDPGT"/>
    <property type="match status" value="1"/>
</dbReference>
<keyword evidence="5" id="KW-0812">Transmembrane</keyword>
<dbReference type="Gene3D" id="3.40.50.2000">
    <property type="entry name" value="Glycogen Phosphorylase B"/>
    <property type="match status" value="2"/>
</dbReference>
<dbReference type="OrthoDB" id="5835829at2759"/>
<dbReference type="SUPFAM" id="SSF53756">
    <property type="entry name" value="UDP-Glycosyltransferase/glycogen phosphorylase"/>
    <property type="match status" value="1"/>
</dbReference>
<comment type="caution">
    <text evidence="5">Lacks conserved residue(s) required for the propagation of feature annotation.</text>
</comment>
<dbReference type="PANTHER" id="PTHR48043">
    <property type="entry name" value="EG:EG0003.4 PROTEIN-RELATED"/>
    <property type="match status" value="1"/>
</dbReference>
<dbReference type="FunFam" id="3.40.50.2000:FF:000021">
    <property type="entry name" value="UDP-glucuronosyltransferase"/>
    <property type="match status" value="1"/>
</dbReference>
<keyword evidence="2 4" id="KW-0328">Glycosyltransferase</keyword>
<gene>
    <name evidence="6" type="ORF">CINCED_3A005237</name>
</gene>
<keyword evidence="5" id="KW-0472">Membrane</keyword>
<keyword evidence="3 4" id="KW-0808">Transferase</keyword>
<evidence type="ECO:0000256" key="2">
    <source>
        <dbReference type="ARBA" id="ARBA00022676"/>
    </source>
</evidence>
<accession>A0A5E4MPI4</accession>
<evidence type="ECO:0000256" key="3">
    <source>
        <dbReference type="ARBA" id="ARBA00022679"/>
    </source>
</evidence>
<evidence type="ECO:0000256" key="1">
    <source>
        <dbReference type="ARBA" id="ARBA00009995"/>
    </source>
</evidence>
<dbReference type="Proteomes" id="UP000325440">
    <property type="component" value="Unassembled WGS sequence"/>
</dbReference>
<sequence>MHTQKIMSRAFCALNTVVAISTILLCGFSGHWTVQPADALRILAVESIAGKSHWNFMRNVLRALTDSGHAVTVFTPFTDGDRANYTEVDMSKVIPIKLNMDLTEIFEKFTTITSIVPFSVQLSRMLCDIIFAHDRMKAILQRDNGTDEFDVIIIEPLGSDCVSYVATRLDLPMIYVIPSPMITHHERAFLGHVPNPATRSHLLAGHAVPGSFTKRFTNTVMLAYTMFSVAYNDWSLGRANPKPYDDRLSVRPSALFINSHYITEPPSPTAPNVVHVGGLHLEQPKGIPHDILEFIEASPNGVIYFTFGSVVKMSTLPGYMQNAFKEALAQVPQRVLWKYEGEMENVPKNVMIKKWFPQRDILLHPKVKLFISHGGISGVYETVDAGVPVLGFPLFYDQHRNIANLVDAGMAISMELSSVSKDTLLNAILELVNNEKYLKNAKITSERFQDRPLSPEKSIVYWTEYIHRHKGAPHLKSHALTLTWYQYYLLDVIAAILVCIFITLSTIYFIIKIIFKFVLLYLQNVKSKSE</sequence>
<comment type="subcellular location">
    <subcellularLocation>
        <location evidence="5">Membrane</location>
        <topology evidence="5">Single-pass membrane protein</topology>
    </subcellularLocation>
</comment>